<reference evidence="3 4" key="1">
    <citation type="journal article" date="2019" name="Int. J. Syst. Evol. Microbiol.">
        <title>The Global Catalogue of Microorganisms (GCM) 10K type strain sequencing project: providing services to taxonomists for standard genome sequencing and annotation.</title>
        <authorList>
            <consortium name="The Broad Institute Genomics Platform"/>
            <consortium name="The Broad Institute Genome Sequencing Center for Infectious Disease"/>
            <person name="Wu L."/>
            <person name="Ma J."/>
        </authorList>
    </citation>
    <scope>NUCLEOTIDE SEQUENCE [LARGE SCALE GENOMIC DNA]</scope>
    <source>
        <strain evidence="3 4">JCM 6835</strain>
    </source>
</reference>
<organism evidence="3 4">
    <name type="scientific">Nonomuraea recticatena</name>
    <dbReference type="NCBI Taxonomy" id="46178"/>
    <lineage>
        <taxon>Bacteria</taxon>
        <taxon>Bacillati</taxon>
        <taxon>Actinomycetota</taxon>
        <taxon>Actinomycetes</taxon>
        <taxon>Streptosporangiales</taxon>
        <taxon>Streptosporangiaceae</taxon>
        <taxon>Nonomuraea</taxon>
    </lineage>
</organism>
<evidence type="ECO:0000313" key="3">
    <source>
        <dbReference type="EMBL" id="GAA2657734.1"/>
    </source>
</evidence>
<proteinExistence type="predicted"/>
<evidence type="ECO:0000313" key="4">
    <source>
        <dbReference type="Proteomes" id="UP001501666"/>
    </source>
</evidence>
<dbReference type="InterPro" id="IPR036162">
    <property type="entry name" value="Resolvase-like_N_sf"/>
</dbReference>
<dbReference type="SUPFAM" id="SSF53041">
    <property type="entry name" value="Resolvase-like"/>
    <property type="match status" value="1"/>
</dbReference>
<comment type="caution">
    <text evidence="3">The sequence shown here is derived from an EMBL/GenBank/DDBJ whole genome shotgun (WGS) entry which is preliminary data.</text>
</comment>
<gene>
    <name evidence="3" type="ORF">GCM10010412_028660</name>
</gene>
<accession>A0ABN3RQ17</accession>
<sequence>MTRNADGLHTALSAPESGEARSPGPLPHDGVRWALYARSGGGDGEAVADQFAFMSASVARFGGEVVACFSDLGRPGDGLLALTQAAARGRMDRVMVWGLEPLGRQNADLVAALTGLHDHGVRVTLAGTGEEVTGAFVAASVSLEAAGLDAARARAARRRRGEAP</sequence>
<dbReference type="EMBL" id="BAAATE010000006">
    <property type="protein sequence ID" value="GAA2657734.1"/>
    <property type="molecule type" value="Genomic_DNA"/>
</dbReference>
<dbReference type="SMART" id="SM00857">
    <property type="entry name" value="Resolvase"/>
    <property type="match status" value="1"/>
</dbReference>
<dbReference type="Gene3D" id="3.40.50.1390">
    <property type="entry name" value="Resolvase, N-terminal catalytic domain"/>
    <property type="match status" value="1"/>
</dbReference>
<evidence type="ECO:0000256" key="1">
    <source>
        <dbReference type="SAM" id="MobiDB-lite"/>
    </source>
</evidence>
<evidence type="ECO:0000259" key="2">
    <source>
        <dbReference type="SMART" id="SM00857"/>
    </source>
</evidence>
<feature type="domain" description="Resolvase/invertase-type recombinase catalytic" evidence="2">
    <location>
        <begin position="33"/>
        <end position="163"/>
    </location>
</feature>
<dbReference type="InterPro" id="IPR006119">
    <property type="entry name" value="Resolv_N"/>
</dbReference>
<feature type="region of interest" description="Disordered" evidence="1">
    <location>
        <begin position="1"/>
        <end position="25"/>
    </location>
</feature>
<protein>
    <recommendedName>
        <fullName evidence="2">Resolvase/invertase-type recombinase catalytic domain-containing protein</fullName>
    </recommendedName>
</protein>
<dbReference type="Proteomes" id="UP001501666">
    <property type="component" value="Unassembled WGS sequence"/>
</dbReference>
<name>A0ABN3RQ17_9ACTN</name>
<keyword evidence="4" id="KW-1185">Reference proteome</keyword>